<sequence>MTQVAAALCSIGRGIWEYVKLGDFYFCTSLGVQLSLLWRALQMNCIKRRFKKKKKKQVINHLALPTVQVG</sequence>
<reference evidence="1" key="1">
    <citation type="submission" date="2015-07" db="EMBL/GenBank/DDBJ databases">
        <title>MeaNS - Measles Nucleotide Surveillance Program.</title>
        <authorList>
            <person name="Tran T."/>
            <person name="Druce J."/>
        </authorList>
    </citation>
    <scope>NUCLEOTIDE SEQUENCE</scope>
    <source>
        <strain evidence="1">UCB-OBI-ISO-001</strain>
        <tissue evidence="1">Gonad</tissue>
    </source>
</reference>
<organism evidence="1">
    <name type="scientific">Octopus bimaculoides</name>
    <name type="common">California two-spotted octopus</name>
    <dbReference type="NCBI Taxonomy" id="37653"/>
    <lineage>
        <taxon>Eukaryota</taxon>
        <taxon>Metazoa</taxon>
        <taxon>Spiralia</taxon>
        <taxon>Lophotrochozoa</taxon>
        <taxon>Mollusca</taxon>
        <taxon>Cephalopoda</taxon>
        <taxon>Coleoidea</taxon>
        <taxon>Octopodiformes</taxon>
        <taxon>Octopoda</taxon>
        <taxon>Incirrata</taxon>
        <taxon>Octopodidae</taxon>
        <taxon>Octopus</taxon>
    </lineage>
</organism>
<dbReference type="EMBL" id="KQ416450">
    <property type="protein sequence ID" value="KOF96933.1"/>
    <property type="molecule type" value="Genomic_DNA"/>
</dbReference>
<evidence type="ECO:0000313" key="1">
    <source>
        <dbReference type="EMBL" id="KOF96933.1"/>
    </source>
</evidence>
<accession>A0A0L8I5Y8</accession>
<gene>
    <name evidence="1" type="ORF">OCBIM_22032809mg</name>
</gene>
<protein>
    <submittedName>
        <fullName evidence="1">Uncharacterized protein</fullName>
    </submittedName>
</protein>
<dbReference type="AlphaFoldDB" id="A0A0L8I5Y8"/>
<name>A0A0L8I5Y8_OCTBM</name>
<proteinExistence type="predicted"/>